<feature type="domain" description="PLD phosphodiesterase" evidence="2">
    <location>
        <begin position="184"/>
        <end position="216"/>
    </location>
</feature>
<evidence type="ECO:0000259" key="2">
    <source>
        <dbReference type="PROSITE" id="PS50035"/>
    </source>
</evidence>
<organism evidence="3 4">
    <name type="scientific">Vibrio maritimus</name>
    <dbReference type="NCBI Taxonomy" id="990268"/>
    <lineage>
        <taxon>Bacteria</taxon>
        <taxon>Pseudomonadati</taxon>
        <taxon>Pseudomonadota</taxon>
        <taxon>Gammaproteobacteria</taxon>
        <taxon>Vibrionales</taxon>
        <taxon>Vibrionaceae</taxon>
        <taxon>Vibrio</taxon>
    </lineage>
</organism>
<dbReference type="CDD" id="cd09111">
    <property type="entry name" value="PLDc_ymdC_like_1"/>
    <property type="match status" value="1"/>
</dbReference>
<keyword evidence="4" id="KW-1185">Reference proteome</keyword>
<protein>
    <submittedName>
        <fullName evidence="3">Cardiolipin synthetase</fullName>
    </submittedName>
</protein>
<feature type="signal peptide" evidence="1">
    <location>
        <begin position="1"/>
        <end position="21"/>
    </location>
</feature>
<evidence type="ECO:0000256" key="1">
    <source>
        <dbReference type="SAM" id="SignalP"/>
    </source>
</evidence>
<dbReference type="GO" id="GO:0030572">
    <property type="term" value="F:phosphatidyltransferase activity"/>
    <property type="evidence" value="ECO:0007669"/>
    <property type="project" value="UniProtKB-ARBA"/>
</dbReference>
<dbReference type="PROSITE" id="PS50035">
    <property type="entry name" value="PLD"/>
    <property type="match status" value="2"/>
</dbReference>
<feature type="domain" description="PLD phosphodiesterase" evidence="2">
    <location>
        <begin position="485"/>
        <end position="511"/>
    </location>
</feature>
<dbReference type="PROSITE" id="PS51257">
    <property type="entry name" value="PROKAR_LIPOPROTEIN"/>
    <property type="match status" value="1"/>
</dbReference>
<dbReference type="STRING" id="990268.JCM19235_2614"/>
<dbReference type="GO" id="GO:0032049">
    <property type="term" value="P:cardiolipin biosynthetic process"/>
    <property type="evidence" value="ECO:0007669"/>
    <property type="project" value="UniProtKB-ARBA"/>
</dbReference>
<comment type="caution">
    <text evidence="3">The sequence shown here is derived from an EMBL/GenBank/DDBJ whole genome shotgun (WGS) entry which is preliminary data.</text>
</comment>
<dbReference type="SMART" id="SM00155">
    <property type="entry name" value="PLDc"/>
    <property type="match status" value="2"/>
</dbReference>
<dbReference type="Pfam" id="PF13091">
    <property type="entry name" value="PLDc_2"/>
    <property type="match status" value="2"/>
</dbReference>
<dbReference type="InterPro" id="IPR025202">
    <property type="entry name" value="PLD-like_dom"/>
</dbReference>
<keyword evidence="1" id="KW-0732">Signal</keyword>
<dbReference type="PANTHER" id="PTHR21248:SF12">
    <property type="entry name" value="CARDIOLIPIN SYNTHASE C"/>
    <property type="match status" value="1"/>
</dbReference>
<dbReference type="EMBL" id="BBMR01000003">
    <property type="protein sequence ID" value="GAL19191.1"/>
    <property type="molecule type" value="Genomic_DNA"/>
</dbReference>
<reference evidence="3 4" key="1">
    <citation type="submission" date="2014-09" db="EMBL/GenBank/DDBJ databases">
        <title>Vibrio maritimus JCM 19235. (C45) whole genome shotgun sequence.</title>
        <authorList>
            <person name="Sawabe T."/>
            <person name="Meirelles P."/>
            <person name="Nakanishi M."/>
            <person name="Sayaka M."/>
            <person name="Hattori M."/>
            <person name="Ohkuma M."/>
        </authorList>
    </citation>
    <scope>NUCLEOTIDE SEQUENCE [LARGE SCALE GENOMIC DNA]</scope>
    <source>
        <strain evidence="4">JCM19235</strain>
    </source>
</reference>
<dbReference type="PANTHER" id="PTHR21248">
    <property type="entry name" value="CARDIOLIPIN SYNTHASE"/>
    <property type="match status" value="1"/>
</dbReference>
<dbReference type="SUPFAM" id="SSF56024">
    <property type="entry name" value="Phospholipase D/nuclease"/>
    <property type="match status" value="2"/>
</dbReference>
<evidence type="ECO:0000313" key="3">
    <source>
        <dbReference type="EMBL" id="GAL19191.1"/>
    </source>
</evidence>
<name>A0A090RV78_9VIBR</name>
<feature type="chain" id="PRO_5001862747" evidence="1">
    <location>
        <begin position="22"/>
        <end position="587"/>
    </location>
</feature>
<gene>
    <name evidence="3" type="ORF">JCM19235_2614</name>
</gene>
<dbReference type="OrthoDB" id="9814092at2"/>
<accession>A0A090RV78</accession>
<sequence length="587" mass="66244">MWKGISIAISLLVIGGCASNAHPPVTSNDAWTSELMESRRWRDSDELDQDYLKLASESLLPVQPAKVKVLGTEQKDAIQSLATKIYLIENAKHTIDMTYYIFADDLAGKATLGALCKAVERGVDVRIMVDSLGSYSLNNGNLKGLMQCEENAGYILDRAGMQTNQKARVQAVIFNALTEGDSRWNHRSHDKLFIVDGFYNEDAYVITGGRNMSLHYYGINSDGKKDLSAFRDIEIMIRPLADAKASESPTRLSEYYFTVLFTKPGNKKLDTWSSYNRDRELLVKAYAQLKSNSEFNQAYSSISSFVKEGYRLSDTKFAHELDNLDADDVVERYSTNKSANANSISGILAKIAYTDTSLKTIKVVSPYLFLQSELLKDEGVIDKDLNTALQWLEQDPDRNIEIITNSVLTSDNFFTQAVIDMHTVPTLIMYDAELKNTWLDDDLTSNELNASFLNSEAWQKAINHPRIKFYQLGKPDSVLLGGDQFYGKLHAKFLIIDDSAFVGTTNLDFRSLLYNNEVGFFLTGDEIISDLNHQFELLKKDSLLWGSEEWISMRNKLREVGGTKGRTSDSQREIYELLESTGLKYQF</sequence>
<evidence type="ECO:0000313" key="4">
    <source>
        <dbReference type="Proteomes" id="UP000029228"/>
    </source>
</evidence>
<dbReference type="AlphaFoldDB" id="A0A090RV78"/>
<reference evidence="3 4" key="2">
    <citation type="submission" date="2014-09" db="EMBL/GenBank/DDBJ databases">
        <authorList>
            <consortium name="NBRP consortium"/>
            <person name="Sawabe T."/>
            <person name="Meirelles P."/>
            <person name="Nakanishi M."/>
            <person name="Sayaka M."/>
            <person name="Hattori M."/>
            <person name="Ohkuma M."/>
        </authorList>
    </citation>
    <scope>NUCLEOTIDE SEQUENCE [LARGE SCALE GENOMIC DNA]</scope>
    <source>
        <strain evidence="4">JCM19235</strain>
    </source>
</reference>
<dbReference type="Gene3D" id="3.30.870.10">
    <property type="entry name" value="Endonuclease Chain A"/>
    <property type="match status" value="2"/>
</dbReference>
<dbReference type="InterPro" id="IPR001736">
    <property type="entry name" value="PLipase_D/transphosphatidylase"/>
</dbReference>
<dbReference type="Proteomes" id="UP000029228">
    <property type="component" value="Unassembled WGS sequence"/>
</dbReference>
<proteinExistence type="predicted"/>